<dbReference type="EMBL" id="CP014525">
    <property type="protein sequence ID" value="AMW34227.1"/>
    <property type="molecule type" value="Genomic_DNA"/>
</dbReference>
<keyword evidence="2" id="KW-0472">Membrane</keyword>
<dbReference type="GeneID" id="53316011"/>
<feature type="compositionally biased region" description="Low complexity" evidence="1">
    <location>
        <begin position="98"/>
        <end position="108"/>
    </location>
</feature>
<accession>A0A143DBW1</accession>
<proteinExistence type="predicted"/>
<feature type="compositionally biased region" description="Pro residues" evidence="1">
    <location>
        <begin position="109"/>
        <end position="140"/>
    </location>
</feature>
<dbReference type="InterPro" id="IPR011723">
    <property type="entry name" value="Znf/thioredoxin_put"/>
</dbReference>
<dbReference type="InterPro" id="IPR021834">
    <property type="entry name" value="DUF3426"/>
</dbReference>
<dbReference type="Pfam" id="PF13717">
    <property type="entry name" value="Zn_ribbon_4"/>
    <property type="match status" value="1"/>
</dbReference>
<evidence type="ECO:0000256" key="2">
    <source>
        <dbReference type="SAM" id="Phobius"/>
    </source>
</evidence>
<dbReference type="AlphaFoldDB" id="A0A143DBW1"/>
<name>A0A143DBW1_9PROT</name>
<feature type="region of interest" description="Disordered" evidence="1">
    <location>
        <begin position="392"/>
        <end position="411"/>
    </location>
</feature>
<protein>
    <recommendedName>
        <fullName evidence="3">Zinc finger/thioredoxin putative domain-containing protein</fullName>
    </recommendedName>
</protein>
<keyword evidence="5" id="KW-1185">Reference proteome</keyword>
<evidence type="ECO:0000256" key="1">
    <source>
        <dbReference type="SAM" id="MobiDB-lite"/>
    </source>
</evidence>
<dbReference type="InterPro" id="IPR047676">
    <property type="entry name" value="FxLYD_dom"/>
</dbReference>
<reference evidence="4 5" key="1">
    <citation type="submission" date="2016-02" db="EMBL/GenBank/DDBJ databases">
        <title>Complete Genome of H5569, the type strain of the newly described species Haematospirillium jordaniae.</title>
        <authorList>
            <person name="Nicholson A.C."/>
            <person name="Humrighouse B.W."/>
            <person name="Loparov V."/>
            <person name="McQuiston J.R."/>
        </authorList>
    </citation>
    <scope>NUCLEOTIDE SEQUENCE [LARGE SCALE GENOMIC DNA]</scope>
    <source>
        <strain evidence="4 5">H5569</strain>
    </source>
</reference>
<dbReference type="KEGG" id="hjo:AY555_02450"/>
<dbReference type="NCBIfam" id="NF038353">
    <property type="entry name" value="FxLYD_dom"/>
    <property type="match status" value="1"/>
</dbReference>
<dbReference type="Pfam" id="PF11906">
    <property type="entry name" value="DUF3426"/>
    <property type="match status" value="1"/>
</dbReference>
<evidence type="ECO:0000313" key="4">
    <source>
        <dbReference type="EMBL" id="AMW34227.1"/>
    </source>
</evidence>
<evidence type="ECO:0000313" key="5">
    <source>
        <dbReference type="Proteomes" id="UP000076066"/>
    </source>
</evidence>
<dbReference type="OrthoDB" id="7159357at2"/>
<feature type="transmembrane region" description="Helical" evidence="2">
    <location>
        <begin position="247"/>
        <end position="272"/>
    </location>
</feature>
<sequence length="411" mass="43627">MRAGAQIGTGCRLRPQGAESQIGSHVFLFDTAMLVSGQTPFYKRQDTPGLTDTFMDITCPNCATLFSVPEGAIGPNGRKLKCSQCGHLWRQMPPPAAPVQAPAESAPVVEPPAPPPPDPLPPEPLPPVSDLPMEAEPPPSPDDDTEVDIDPVASDIIGDIGEDPDFDPMGPVDAASAHDAEDDDALARLDPLEADDSDTPRRGDDALEEFSGLVSRDDDAIPDFPDFPDGDDIASPFVRKKASGGGWIRTLFSSLLFLIIVVGVMAGAAWFWRVPIVKTYEDAEALFRMVGIEIDIPGLGLTFREVTGERVLHGGVDNLVVRGFVANTSSTSRPVPFIRLVLFDGTGRVVQELAAQAPVTELAAGDTTGFRVQLQNPSAAARRFEVEWARGRMPSSSSGVGDTAPSGASVP</sequence>
<feature type="region of interest" description="Disordered" evidence="1">
    <location>
        <begin position="93"/>
        <end position="182"/>
    </location>
</feature>
<keyword evidence="2" id="KW-0812">Transmembrane</keyword>
<dbReference type="Proteomes" id="UP000076066">
    <property type="component" value="Chromosome"/>
</dbReference>
<dbReference type="RefSeq" id="WP_082811812.1">
    <property type="nucleotide sequence ID" value="NZ_CP014525.1"/>
</dbReference>
<evidence type="ECO:0000259" key="3">
    <source>
        <dbReference type="Pfam" id="PF13717"/>
    </source>
</evidence>
<dbReference type="NCBIfam" id="TIGR02098">
    <property type="entry name" value="MJ0042_CXXC"/>
    <property type="match status" value="1"/>
</dbReference>
<feature type="domain" description="Zinc finger/thioredoxin putative" evidence="3">
    <location>
        <begin position="55"/>
        <end position="90"/>
    </location>
</feature>
<keyword evidence="2" id="KW-1133">Transmembrane helix</keyword>
<dbReference type="STRING" id="1549855.AY555_02450"/>
<gene>
    <name evidence="4" type="ORF">AY555_02450</name>
</gene>
<organism evidence="4 5">
    <name type="scientific">Haematospirillum jordaniae</name>
    <dbReference type="NCBI Taxonomy" id="1549855"/>
    <lineage>
        <taxon>Bacteria</taxon>
        <taxon>Pseudomonadati</taxon>
        <taxon>Pseudomonadota</taxon>
        <taxon>Alphaproteobacteria</taxon>
        <taxon>Rhodospirillales</taxon>
        <taxon>Novispirillaceae</taxon>
        <taxon>Haematospirillum</taxon>
    </lineage>
</organism>